<proteinExistence type="predicted"/>
<evidence type="ECO:0000313" key="2">
    <source>
        <dbReference type="Proteomes" id="UP001372338"/>
    </source>
</evidence>
<comment type="caution">
    <text evidence="1">The sequence shown here is derived from an EMBL/GenBank/DDBJ whole genome shotgun (WGS) entry which is preliminary data.</text>
</comment>
<dbReference type="Proteomes" id="UP001372338">
    <property type="component" value="Unassembled WGS sequence"/>
</dbReference>
<gene>
    <name evidence="1" type="ORF">RIF29_23905</name>
</gene>
<accession>A0AAN9EIT9</accession>
<name>A0AAN9EIT9_CROPI</name>
<protein>
    <submittedName>
        <fullName evidence="1">Uncharacterized protein</fullName>
    </submittedName>
</protein>
<dbReference type="AlphaFoldDB" id="A0AAN9EIT9"/>
<sequence length="230" mass="25847">MGLVDNANKLFKIGIPVISAKDGKLRNLVADKLVEYDRADKVNDVHRFLYIFFAVNAACKTNRDDDDATLLSGDFMSLKPRLLVSPTFPLTIIIIPSHHRKAVVALDIIMASTSAPKRMRSPDAKPVKHLILITLSKLMSSTDLQAPLNSNRRIFRKVNKICGFPKDNVTWFLGADITKSINPHFASKENFSNHVRSVFDDASPDDVVLMVYSGHFKPMRHHHELIFEGV</sequence>
<dbReference type="EMBL" id="JAYWIO010000005">
    <property type="protein sequence ID" value="KAK7258332.1"/>
    <property type="molecule type" value="Genomic_DNA"/>
</dbReference>
<reference evidence="1 2" key="1">
    <citation type="submission" date="2024-01" db="EMBL/GenBank/DDBJ databases">
        <title>The genomes of 5 underutilized Papilionoideae crops provide insights into root nodulation and disease resistanc.</title>
        <authorList>
            <person name="Yuan L."/>
        </authorList>
    </citation>
    <scope>NUCLEOTIDE SEQUENCE [LARGE SCALE GENOMIC DNA]</scope>
    <source>
        <strain evidence="1">ZHUSHIDOU_FW_LH</strain>
        <tissue evidence="1">Leaf</tissue>
    </source>
</reference>
<evidence type="ECO:0000313" key="1">
    <source>
        <dbReference type="EMBL" id="KAK7258332.1"/>
    </source>
</evidence>
<keyword evidence="2" id="KW-1185">Reference proteome</keyword>
<organism evidence="1 2">
    <name type="scientific">Crotalaria pallida</name>
    <name type="common">Smooth rattlebox</name>
    <name type="synonym">Crotalaria striata</name>
    <dbReference type="NCBI Taxonomy" id="3830"/>
    <lineage>
        <taxon>Eukaryota</taxon>
        <taxon>Viridiplantae</taxon>
        <taxon>Streptophyta</taxon>
        <taxon>Embryophyta</taxon>
        <taxon>Tracheophyta</taxon>
        <taxon>Spermatophyta</taxon>
        <taxon>Magnoliopsida</taxon>
        <taxon>eudicotyledons</taxon>
        <taxon>Gunneridae</taxon>
        <taxon>Pentapetalae</taxon>
        <taxon>rosids</taxon>
        <taxon>fabids</taxon>
        <taxon>Fabales</taxon>
        <taxon>Fabaceae</taxon>
        <taxon>Papilionoideae</taxon>
        <taxon>50 kb inversion clade</taxon>
        <taxon>genistoids sensu lato</taxon>
        <taxon>core genistoids</taxon>
        <taxon>Crotalarieae</taxon>
        <taxon>Crotalaria</taxon>
    </lineage>
</organism>